<evidence type="ECO:0000256" key="1">
    <source>
        <dbReference type="SAM" id="SignalP"/>
    </source>
</evidence>
<accession>A0ABM1KF20</accession>
<dbReference type="RefSeq" id="XP_015272307.1">
    <property type="nucleotide sequence ID" value="XM_015416821.1"/>
</dbReference>
<organism evidence="2 3">
    <name type="scientific">Gekko japonicus</name>
    <name type="common">Schlegel's Japanese gecko</name>
    <dbReference type="NCBI Taxonomy" id="146911"/>
    <lineage>
        <taxon>Eukaryota</taxon>
        <taxon>Metazoa</taxon>
        <taxon>Chordata</taxon>
        <taxon>Craniata</taxon>
        <taxon>Vertebrata</taxon>
        <taxon>Euteleostomi</taxon>
        <taxon>Lepidosauria</taxon>
        <taxon>Squamata</taxon>
        <taxon>Bifurcata</taxon>
        <taxon>Gekkota</taxon>
        <taxon>Gekkonidae</taxon>
        <taxon>Gekkoninae</taxon>
        <taxon>Gekko</taxon>
    </lineage>
</organism>
<sequence>MYLVFLRFVMGHRWLCLVFAVLAAAPNHMGGDVPVTEVPVARRWAPCLQDENPEPQEEHLVVPNFSTCMLRCAAQAMLGIVNTKPSTSLKLNEGREGEDHEFCWMLRLRCQKGERLTKAFILLNLEQPRDRVQPPPYRLLLTAPPSLRLHVRAHHGSRAMRLLPEEACGMRFDVTEPFRSAEGGQAAEMCVRAICPVDDTCSSLSLGFRCPPFLATLWRSVPRPDG</sequence>
<dbReference type="Proteomes" id="UP000694871">
    <property type="component" value="Unplaced"/>
</dbReference>
<dbReference type="GeneID" id="107115187"/>
<proteinExistence type="predicted"/>
<reference evidence="3" key="1">
    <citation type="submission" date="2025-08" db="UniProtKB">
        <authorList>
            <consortium name="RefSeq"/>
        </authorList>
    </citation>
    <scope>IDENTIFICATION</scope>
</reference>
<feature type="signal peptide" evidence="1">
    <location>
        <begin position="1"/>
        <end position="30"/>
    </location>
</feature>
<evidence type="ECO:0000313" key="3">
    <source>
        <dbReference type="RefSeq" id="XP_015272307.1"/>
    </source>
</evidence>
<protein>
    <submittedName>
        <fullName evidence="3">Uncharacterized protein LOC107115187</fullName>
    </submittedName>
</protein>
<keyword evidence="2" id="KW-1185">Reference proteome</keyword>
<gene>
    <name evidence="3" type="primary">LOC107115187</name>
</gene>
<evidence type="ECO:0000313" key="2">
    <source>
        <dbReference type="Proteomes" id="UP000694871"/>
    </source>
</evidence>
<name>A0ABM1KF20_GEKJA</name>
<feature type="chain" id="PRO_5045153794" evidence="1">
    <location>
        <begin position="31"/>
        <end position="226"/>
    </location>
</feature>
<keyword evidence="1" id="KW-0732">Signal</keyword>